<dbReference type="HOGENOM" id="CLU_1815943_0_0_1"/>
<name>A0A067TF69_GALM3</name>
<accession>A0A067TF69</accession>
<feature type="chain" id="PRO_5001646818" description="Secreted protein" evidence="1">
    <location>
        <begin position="19"/>
        <end position="142"/>
    </location>
</feature>
<keyword evidence="1" id="KW-0732">Signal</keyword>
<evidence type="ECO:0008006" key="4">
    <source>
        <dbReference type="Google" id="ProtNLM"/>
    </source>
</evidence>
<dbReference type="EMBL" id="KL142371">
    <property type="protein sequence ID" value="KDR80967.1"/>
    <property type="molecule type" value="Genomic_DNA"/>
</dbReference>
<sequence>MYFSFLKLIALPYSLSSATSNVGKRTVSRWKRRLLSGEFIWTAWPPITKSRLRREREGKVPFANTSFRILIFGAWVRTLRCWTQAAGTGIRGNRKAGYSSEYTRPSLGSQFNSTYSTFGQTLKSRSEGVTPVTTYTFLQPTI</sequence>
<organism evidence="2 3">
    <name type="scientific">Galerina marginata (strain CBS 339.88)</name>
    <dbReference type="NCBI Taxonomy" id="685588"/>
    <lineage>
        <taxon>Eukaryota</taxon>
        <taxon>Fungi</taxon>
        <taxon>Dikarya</taxon>
        <taxon>Basidiomycota</taxon>
        <taxon>Agaricomycotina</taxon>
        <taxon>Agaricomycetes</taxon>
        <taxon>Agaricomycetidae</taxon>
        <taxon>Agaricales</taxon>
        <taxon>Agaricineae</taxon>
        <taxon>Strophariaceae</taxon>
        <taxon>Galerina</taxon>
    </lineage>
</organism>
<reference evidence="3" key="1">
    <citation type="journal article" date="2014" name="Proc. Natl. Acad. Sci. U.S.A.">
        <title>Extensive sampling of basidiomycete genomes demonstrates inadequacy of the white-rot/brown-rot paradigm for wood decay fungi.</title>
        <authorList>
            <person name="Riley R."/>
            <person name="Salamov A.A."/>
            <person name="Brown D.W."/>
            <person name="Nagy L.G."/>
            <person name="Floudas D."/>
            <person name="Held B.W."/>
            <person name="Levasseur A."/>
            <person name="Lombard V."/>
            <person name="Morin E."/>
            <person name="Otillar R."/>
            <person name="Lindquist E.A."/>
            <person name="Sun H."/>
            <person name="LaButti K.M."/>
            <person name="Schmutz J."/>
            <person name="Jabbour D."/>
            <person name="Luo H."/>
            <person name="Baker S.E."/>
            <person name="Pisabarro A.G."/>
            <person name="Walton J.D."/>
            <person name="Blanchette R.A."/>
            <person name="Henrissat B."/>
            <person name="Martin F."/>
            <person name="Cullen D."/>
            <person name="Hibbett D.S."/>
            <person name="Grigoriev I.V."/>
        </authorList>
    </citation>
    <scope>NUCLEOTIDE SEQUENCE [LARGE SCALE GENOMIC DNA]</scope>
    <source>
        <strain evidence="3">CBS 339.88</strain>
    </source>
</reference>
<protein>
    <recommendedName>
        <fullName evidence="4">Secreted protein</fullName>
    </recommendedName>
</protein>
<gene>
    <name evidence="2" type="ORF">GALMADRAFT_1117232</name>
</gene>
<evidence type="ECO:0000256" key="1">
    <source>
        <dbReference type="SAM" id="SignalP"/>
    </source>
</evidence>
<dbReference type="Proteomes" id="UP000027222">
    <property type="component" value="Unassembled WGS sequence"/>
</dbReference>
<proteinExistence type="predicted"/>
<keyword evidence="3" id="KW-1185">Reference proteome</keyword>
<dbReference type="AlphaFoldDB" id="A0A067TF69"/>
<feature type="signal peptide" evidence="1">
    <location>
        <begin position="1"/>
        <end position="18"/>
    </location>
</feature>
<evidence type="ECO:0000313" key="2">
    <source>
        <dbReference type="EMBL" id="KDR80967.1"/>
    </source>
</evidence>
<evidence type="ECO:0000313" key="3">
    <source>
        <dbReference type="Proteomes" id="UP000027222"/>
    </source>
</evidence>